<sequence length="49" mass="5989">YLVINIKAAWKRLEKYYNTLDDSPAYYNATILYPYYKSYCDNAWRDKPI</sequence>
<feature type="non-terminal residue" evidence="1">
    <location>
        <position position="1"/>
    </location>
</feature>
<accession>A0A8E2E3M4</accession>
<dbReference type="OrthoDB" id="3780340at2759"/>
<keyword evidence="2" id="KW-1185">Reference proteome</keyword>
<gene>
    <name evidence="1" type="ORF">K432DRAFT_306046</name>
</gene>
<reference evidence="1 2" key="1">
    <citation type="journal article" date="2016" name="Nat. Commun.">
        <title>Ectomycorrhizal ecology is imprinted in the genome of the dominant symbiotic fungus Cenococcum geophilum.</title>
        <authorList>
            <consortium name="DOE Joint Genome Institute"/>
            <person name="Peter M."/>
            <person name="Kohler A."/>
            <person name="Ohm R.A."/>
            <person name="Kuo A."/>
            <person name="Krutzmann J."/>
            <person name="Morin E."/>
            <person name="Arend M."/>
            <person name="Barry K.W."/>
            <person name="Binder M."/>
            <person name="Choi C."/>
            <person name="Clum A."/>
            <person name="Copeland A."/>
            <person name="Grisel N."/>
            <person name="Haridas S."/>
            <person name="Kipfer T."/>
            <person name="LaButti K."/>
            <person name="Lindquist E."/>
            <person name="Lipzen A."/>
            <person name="Maire R."/>
            <person name="Meier B."/>
            <person name="Mihaltcheva S."/>
            <person name="Molinier V."/>
            <person name="Murat C."/>
            <person name="Poggeler S."/>
            <person name="Quandt C.A."/>
            <person name="Sperisen C."/>
            <person name="Tritt A."/>
            <person name="Tisserant E."/>
            <person name="Crous P.W."/>
            <person name="Henrissat B."/>
            <person name="Nehls U."/>
            <person name="Egli S."/>
            <person name="Spatafora J.W."/>
            <person name="Grigoriev I.V."/>
            <person name="Martin F.M."/>
        </authorList>
    </citation>
    <scope>NUCLEOTIDE SEQUENCE [LARGE SCALE GENOMIC DNA]</scope>
    <source>
        <strain evidence="1 2">CBS 459.81</strain>
    </source>
</reference>
<name>A0A8E2E3M4_9PEZI</name>
<evidence type="ECO:0000313" key="2">
    <source>
        <dbReference type="Proteomes" id="UP000250266"/>
    </source>
</evidence>
<dbReference type="EMBL" id="KV745197">
    <property type="protein sequence ID" value="OCK76588.1"/>
    <property type="molecule type" value="Genomic_DNA"/>
</dbReference>
<protein>
    <submittedName>
        <fullName evidence="1">Uncharacterized protein</fullName>
    </submittedName>
</protein>
<dbReference type="AlphaFoldDB" id="A0A8E2E3M4"/>
<organism evidence="1 2">
    <name type="scientific">Lepidopterella palustris CBS 459.81</name>
    <dbReference type="NCBI Taxonomy" id="1314670"/>
    <lineage>
        <taxon>Eukaryota</taxon>
        <taxon>Fungi</taxon>
        <taxon>Dikarya</taxon>
        <taxon>Ascomycota</taxon>
        <taxon>Pezizomycotina</taxon>
        <taxon>Dothideomycetes</taxon>
        <taxon>Pleosporomycetidae</taxon>
        <taxon>Mytilinidiales</taxon>
        <taxon>Argynnaceae</taxon>
        <taxon>Lepidopterella</taxon>
    </lineage>
</organism>
<evidence type="ECO:0000313" key="1">
    <source>
        <dbReference type="EMBL" id="OCK76588.1"/>
    </source>
</evidence>
<dbReference type="Proteomes" id="UP000250266">
    <property type="component" value="Unassembled WGS sequence"/>
</dbReference>
<proteinExistence type="predicted"/>